<keyword evidence="1" id="KW-1133">Transmembrane helix</keyword>
<protein>
    <submittedName>
        <fullName evidence="2">Phage holin family protein</fullName>
    </submittedName>
</protein>
<dbReference type="Proteomes" id="UP000326903">
    <property type="component" value="Unassembled WGS sequence"/>
</dbReference>
<comment type="caution">
    <text evidence="2">The sequence shown here is derived from an EMBL/GenBank/DDBJ whole genome shotgun (WGS) entry which is preliminary data.</text>
</comment>
<organism evidence="2 3">
    <name type="scientific">Ginsengibacter hankyongi</name>
    <dbReference type="NCBI Taxonomy" id="2607284"/>
    <lineage>
        <taxon>Bacteria</taxon>
        <taxon>Pseudomonadati</taxon>
        <taxon>Bacteroidota</taxon>
        <taxon>Chitinophagia</taxon>
        <taxon>Chitinophagales</taxon>
        <taxon>Chitinophagaceae</taxon>
        <taxon>Ginsengibacter</taxon>
    </lineage>
</organism>
<evidence type="ECO:0000313" key="3">
    <source>
        <dbReference type="Proteomes" id="UP000326903"/>
    </source>
</evidence>
<dbReference type="PANTHER" id="PTHR37309:SF1">
    <property type="entry name" value="SLR0284 PROTEIN"/>
    <property type="match status" value="1"/>
</dbReference>
<feature type="transmembrane region" description="Helical" evidence="1">
    <location>
        <begin position="90"/>
        <end position="110"/>
    </location>
</feature>
<dbReference type="InterPro" id="IPR007165">
    <property type="entry name" value="Phage_holin_4_2"/>
</dbReference>
<keyword evidence="1" id="KW-0472">Membrane</keyword>
<dbReference type="AlphaFoldDB" id="A0A5J5INW4"/>
<evidence type="ECO:0000256" key="1">
    <source>
        <dbReference type="SAM" id="Phobius"/>
    </source>
</evidence>
<feature type="transmembrane region" description="Helical" evidence="1">
    <location>
        <begin position="26"/>
        <end position="43"/>
    </location>
</feature>
<reference evidence="2 3" key="1">
    <citation type="submission" date="2019-09" db="EMBL/GenBank/DDBJ databases">
        <title>Draft genome sequence of Ginsengibacter sp. BR5-29.</title>
        <authorList>
            <person name="Im W.-T."/>
        </authorList>
    </citation>
    <scope>NUCLEOTIDE SEQUENCE [LARGE SCALE GENOMIC DNA]</scope>
    <source>
        <strain evidence="2 3">BR5-29</strain>
    </source>
</reference>
<feature type="transmembrane region" description="Helical" evidence="1">
    <location>
        <begin position="50"/>
        <end position="78"/>
    </location>
</feature>
<dbReference type="PANTHER" id="PTHR37309">
    <property type="entry name" value="SLR0284 PROTEIN"/>
    <property type="match status" value="1"/>
</dbReference>
<sequence length="114" mass="12654">MKFLIRLLITAAVAYGLSMILSPHVIIDSYITALIFSLVLAFLNAILKPILILLTLPITILTLGIFLLVLNVLMIMLADKMVEGIHIEGFLWAFIFGLLLSLLSSMLTNLEKKI</sequence>
<accession>A0A5J5INW4</accession>
<evidence type="ECO:0000313" key="2">
    <source>
        <dbReference type="EMBL" id="KAA9042013.1"/>
    </source>
</evidence>
<name>A0A5J5INW4_9BACT</name>
<dbReference type="Pfam" id="PF04020">
    <property type="entry name" value="Phage_holin_4_2"/>
    <property type="match status" value="1"/>
</dbReference>
<dbReference type="EMBL" id="VYQF01000001">
    <property type="protein sequence ID" value="KAA9042013.1"/>
    <property type="molecule type" value="Genomic_DNA"/>
</dbReference>
<proteinExistence type="predicted"/>
<gene>
    <name evidence="2" type="ORF">FW778_08355</name>
</gene>
<dbReference type="RefSeq" id="WP_150414142.1">
    <property type="nucleotide sequence ID" value="NZ_VYQF01000001.1"/>
</dbReference>
<keyword evidence="3" id="KW-1185">Reference proteome</keyword>
<keyword evidence="1" id="KW-0812">Transmembrane</keyword>